<dbReference type="EMBL" id="WMEX01000008">
    <property type="protein sequence ID" value="MYL27824.1"/>
    <property type="molecule type" value="Genomic_DNA"/>
</dbReference>
<keyword evidence="1" id="KW-0175">Coiled coil</keyword>
<accession>A0A9X5B6S7</accession>
<evidence type="ECO:0008006" key="5">
    <source>
        <dbReference type="Google" id="ProtNLM"/>
    </source>
</evidence>
<dbReference type="Pfam" id="PF20531">
    <property type="entry name" value="DUF6746"/>
    <property type="match status" value="1"/>
</dbReference>
<evidence type="ECO:0000256" key="2">
    <source>
        <dbReference type="SAM" id="SignalP"/>
    </source>
</evidence>
<reference evidence="3 4" key="1">
    <citation type="submission" date="2019-11" db="EMBL/GenBank/DDBJ databases">
        <title>Genome sequences of 17 halophilic strains isolated from different environments.</title>
        <authorList>
            <person name="Furrow R.E."/>
        </authorList>
    </citation>
    <scope>NUCLEOTIDE SEQUENCE [LARGE SCALE GENOMIC DNA]</scope>
    <source>
        <strain evidence="3 4">22507_15_FS</strain>
    </source>
</reference>
<dbReference type="AlphaFoldDB" id="A0A9X5B6S7"/>
<evidence type="ECO:0000313" key="4">
    <source>
        <dbReference type="Proteomes" id="UP000460751"/>
    </source>
</evidence>
<evidence type="ECO:0000256" key="1">
    <source>
        <dbReference type="SAM" id="Coils"/>
    </source>
</evidence>
<dbReference type="InterPro" id="IPR046634">
    <property type="entry name" value="DUF6746"/>
</dbReference>
<gene>
    <name evidence="3" type="ORF">GLW01_13600</name>
</gene>
<organism evidence="3 4">
    <name type="scientific">Vreelandella halophila</name>
    <dbReference type="NCBI Taxonomy" id="86177"/>
    <lineage>
        <taxon>Bacteria</taxon>
        <taxon>Pseudomonadati</taxon>
        <taxon>Pseudomonadota</taxon>
        <taxon>Gammaproteobacteria</taxon>
        <taxon>Oceanospirillales</taxon>
        <taxon>Halomonadaceae</taxon>
        <taxon>Vreelandella</taxon>
    </lineage>
</organism>
<proteinExistence type="predicted"/>
<keyword evidence="2" id="KW-0732">Signal</keyword>
<evidence type="ECO:0000313" key="3">
    <source>
        <dbReference type="EMBL" id="MYL27824.1"/>
    </source>
</evidence>
<dbReference type="OrthoDB" id="5975812at2"/>
<sequence length="124" mass="13955">MKILARYAVVLSLGLSVLSVSAEDQPDHFEGKDSETLEEAIENLESSSERMEELLEEEDLRGSPMGEIHRLTYTLEKAMAKIREETGLMAEDLEQAHLGSEAGDVERVRRYGEKFLEKAEILAD</sequence>
<dbReference type="RefSeq" id="WP_151439140.1">
    <property type="nucleotide sequence ID" value="NZ_WMEX01000008.1"/>
</dbReference>
<keyword evidence="4" id="KW-1185">Reference proteome</keyword>
<feature type="signal peptide" evidence="2">
    <location>
        <begin position="1"/>
        <end position="22"/>
    </location>
</feature>
<protein>
    <recommendedName>
        <fullName evidence="5">Soluble cytochrome b562</fullName>
    </recommendedName>
</protein>
<feature type="chain" id="PRO_5040941544" description="Soluble cytochrome b562" evidence="2">
    <location>
        <begin position="23"/>
        <end position="124"/>
    </location>
</feature>
<dbReference type="Proteomes" id="UP000460751">
    <property type="component" value="Unassembled WGS sequence"/>
</dbReference>
<feature type="coiled-coil region" evidence="1">
    <location>
        <begin position="34"/>
        <end position="61"/>
    </location>
</feature>
<name>A0A9X5B6S7_9GAMM</name>
<comment type="caution">
    <text evidence="3">The sequence shown here is derived from an EMBL/GenBank/DDBJ whole genome shotgun (WGS) entry which is preliminary data.</text>
</comment>